<dbReference type="Proteomes" id="UP000267464">
    <property type="component" value="Unassembled WGS sequence"/>
</dbReference>
<evidence type="ECO:0000313" key="2">
    <source>
        <dbReference type="EMBL" id="RQP21951.1"/>
    </source>
</evidence>
<name>A0A3N7HMS8_9BURK</name>
<dbReference type="InterPro" id="IPR013424">
    <property type="entry name" value="Ice-binding_C"/>
</dbReference>
<dbReference type="Pfam" id="PF07589">
    <property type="entry name" value="PEP-CTERM"/>
    <property type="match status" value="1"/>
</dbReference>
<feature type="domain" description="Ice-binding protein C-terminal" evidence="1">
    <location>
        <begin position="280"/>
        <end position="304"/>
    </location>
</feature>
<organism evidence="2 3">
    <name type="scientific">Piscinibacter terrae</name>
    <dbReference type="NCBI Taxonomy" id="2496871"/>
    <lineage>
        <taxon>Bacteria</taxon>
        <taxon>Pseudomonadati</taxon>
        <taxon>Pseudomonadota</taxon>
        <taxon>Betaproteobacteria</taxon>
        <taxon>Burkholderiales</taxon>
        <taxon>Sphaerotilaceae</taxon>
        <taxon>Piscinibacter</taxon>
    </lineage>
</organism>
<reference evidence="2 3" key="2">
    <citation type="submission" date="2018-12" db="EMBL/GenBank/DDBJ databases">
        <title>Rhizobacter gummiphilus sp. nov., a rubber-degrading bacterium isolated from the soil of a botanical garden in Japan.</title>
        <authorList>
            <person name="Shunsuke S.S."/>
        </authorList>
    </citation>
    <scope>NUCLEOTIDE SEQUENCE [LARGE SCALE GENOMIC DNA]</scope>
    <source>
        <strain evidence="2 3">S-16</strain>
    </source>
</reference>
<reference evidence="2 3" key="1">
    <citation type="submission" date="2018-08" db="EMBL/GenBank/DDBJ databases">
        <authorList>
            <person name="Khan S.A."/>
            <person name="Jeon C.O."/>
            <person name="Chun B.H."/>
            <person name="Jeong S.E."/>
        </authorList>
    </citation>
    <scope>NUCLEOTIDE SEQUENCE [LARGE SCALE GENOMIC DNA]</scope>
    <source>
        <strain evidence="2 3">S-16</strain>
    </source>
</reference>
<proteinExistence type="predicted"/>
<gene>
    <name evidence="2" type="ORF">DZC73_26330</name>
</gene>
<sequence length="305" mass="31555">MPNSARAAPRQCSVLTSSGDGNSAALTCCCSFRTWYSRVRSAAASCSFERRKLVFHEGASLGLAASPSDISGRSVIVSSVNSWGSLSKRRAASGLRFTSRSRHAEVMQNEDIRPTFLSTSNTQRSLMFKPALAALAALLACAAHATPIVADGSWNTFDVDPFSATSGGLEWIALDGSAISFDITLAGPAQFKVIDGGFAGDRFEVFDNGVSLGLTTLGGSTYPVSTGLDFDAAWANASYSRGVFSLGAGAHSITGVLVDSALDAAGARLDATVGAVSITPVPEPTTLALMLAGLTGLAFVARRRA</sequence>
<protein>
    <submittedName>
        <fullName evidence="2">PEP-CTERM sorting domain-containing protein</fullName>
    </submittedName>
</protein>
<evidence type="ECO:0000313" key="3">
    <source>
        <dbReference type="Proteomes" id="UP000267464"/>
    </source>
</evidence>
<keyword evidence="3" id="KW-1185">Reference proteome</keyword>
<dbReference type="EMBL" id="QUSW01000009">
    <property type="protein sequence ID" value="RQP21951.1"/>
    <property type="molecule type" value="Genomic_DNA"/>
</dbReference>
<comment type="caution">
    <text evidence="2">The sequence shown here is derived from an EMBL/GenBank/DDBJ whole genome shotgun (WGS) entry which is preliminary data.</text>
</comment>
<dbReference type="NCBIfam" id="TIGR02595">
    <property type="entry name" value="PEP_CTERM"/>
    <property type="match status" value="1"/>
</dbReference>
<accession>A0A3N7HMS8</accession>
<evidence type="ECO:0000259" key="1">
    <source>
        <dbReference type="Pfam" id="PF07589"/>
    </source>
</evidence>
<dbReference type="AlphaFoldDB" id="A0A3N7HMS8"/>